<reference evidence="2 3" key="1">
    <citation type="submission" date="2015-01" db="EMBL/GenBank/DDBJ databases">
        <title>The Genome Sequence of Capronia semiimmersa CBS27337.</title>
        <authorList>
            <consortium name="The Broad Institute Genomics Platform"/>
            <person name="Cuomo C."/>
            <person name="de Hoog S."/>
            <person name="Gorbushina A."/>
            <person name="Stielow B."/>
            <person name="Teixiera M."/>
            <person name="Abouelleil A."/>
            <person name="Chapman S.B."/>
            <person name="Priest M."/>
            <person name="Young S.K."/>
            <person name="Wortman J."/>
            <person name="Nusbaum C."/>
            <person name="Birren B."/>
        </authorList>
    </citation>
    <scope>NUCLEOTIDE SEQUENCE [LARGE SCALE GENOMIC DNA]</scope>
    <source>
        <strain evidence="2 3">CBS 27337</strain>
    </source>
</reference>
<dbReference type="HOGENOM" id="CLU_1377962_0_0_1"/>
<proteinExistence type="predicted"/>
<dbReference type="STRING" id="5601.A0A0D2FRF9"/>
<protein>
    <submittedName>
        <fullName evidence="2">Uncharacterized protein</fullName>
    </submittedName>
</protein>
<dbReference type="AlphaFoldDB" id="A0A0D2FRF9"/>
<evidence type="ECO:0000313" key="2">
    <source>
        <dbReference type="EMBL" id="KIW62574.1"/>
    </source>
</evidence>
<sequence>MGLRQRRISRWLSVAFYLMDVHKFSRSRLSVCTKLRQPTSSDKVSLRRGADGAGSRRKRKSLSNSGTVEWQLPQSLGLMSIAVAVARTDRPLKQHRPSSNPPTINPAVILIDDNSTTNDDAAQSEAATVYSPQGSLADDGDGIFTDLKYSPSLSRRPTLHETTRSLELADSDDGVDLDAIFEQYLRSPSSSPPTSSFS</sequence>
<feature type="region of interest" description="Disordered" evidence="1">
    <location>
        <begin position="38"/>
        <end position="66"/>
    </location>
</feature>
<dbReference type="Proteomes" id="UP000054266">
    <property type="component" value="Unassembled WGS sequence"/>
</dbReference>
<keyword evidence="3" id="KW-1185">Reference proteome</keyword>
<evidence type="ECO:0000256" key="1">
    <source>
        <dbReference type="SAM" id="MobiDB-lite"/>
    </source>
</evidence>
<organism evidence="2 3">
    <name type="scientific">Phialophora macrospora</name>
    <dbReference type="NCBI Taxonomy" id="1851006"/>
    <lineage>
        <taxon>Eukaryota</taxon>
        <taxon>Fungi</taxon>
        <taxon>Dikarya</taxon>
        <taxon>Ascomycota</taxon>
        <taxon>Pezizomycotina</taxon>
        <taxon>Eurotiomycetes</taxon>
        <taxon>Chaetothyriomycetidae</taxon>
        <taxon>Chaetothyriales</taxon>
        <taxon>Herpotrichiellaceae</taxon>
        <taxon>Phialophora</taxon>
    </lineage>
</organism>
<evidence type="ECO:0000313" key="3">
    <source>
        <dbReference type="Proteomes" id="UP000054266"/>
    </source>
</evidence>
<accession>A0A0D2FRF9</accession>
<gene>
    <name evidence="2" type="ORF">PV04_10736</name>
</gene>
<dbReference type="EMBL" id="KN846963">
    <property type="protein sequence ID" value="KIW62574.1"/>
    <property type="molecule type" value="Genomic_DNA"/>
</dbReference>
<name>A0A0D2FRF9_9EURO</name>